<evidence type="ECO:0000256" key="1">
    <source>
        <dbReference type="SAM" id="MobiDB-lite"/>
    </source>
</evidence>
<reference evidence="2" key="1">
    <citation type="journal article" date="2012" name="Proc. Natl. Acad. Sci. U.S.A.">
        <title>Antigenic diversity is generated by distinct evolutionary mechanisms in African trypanosome species.</title>
        <authorList>
            <person name="Jackson A.P."/>
            <person name="Berry A."/>
            <person name="Aslett M."/>
            <person name="Allison H.C."/>
            <person name="Burton P."/>
            <person name="Vavrova-Anderson J."/>
            <person name="Brown R."/>
            <person name="Browne H."/>
            <person name="Corton N."/>
            <person name="Hauser H."/>
            <person name="Gamble J."/>
            <person name="Gilderthorp R."/>
            <person name="Marcello L."/>
            <person name="McQuillan J."/>
            <person name="Otto T.D."/>
            <person name="Quail M.A."/>
            <person name="Sanders M.J."/>
            <person name="van Tonder A."/>
            <person name="Ginger M.L."/>
            <person name="Field M.C."/>
            <person name="Barry J.D."/>
            <person name="Hertz-Fowler C."/>
            <person name="Berriman M."/>
        </authorList>
    </citation>
    <scope>NUCLEOTIDE SEQUENCE</scope>
    <source>
        <strain evidence="2">Y486</strain>
    </source>
</reference>
<feature type="region of interest" description="Disordered" evidence="1">
    <location>
        <begin position="172"/>
        <end position="191"/>
    </location>
</feature>
<feature type="compositionally biased region" description="Polar residues" evidence="1">
    <location>
        <begin position="418"/>
        <end position="431"/>
    </location>
</feature>
<dbReference type="EMBL" id="HE573027">
    <property type="protein sequence ID" value="CCC53328.1"/>
    <property type="molecule type" value="Genomic_DNA"/>
</dbReference>
<organism evidence="2">
    <name type="scientific">Trypanosoma vivax (strain Y486)</name>
    <dbReference type="NCBI Taxonomy" id="1055687"/>
    <lineage>
        <taxon>Eukaryota</taxon>
        <taxon>Discoba</taxon>
        <taxon>Euglenozoa</taxon>
        <taxon>Kinetoplastea</taxon>
        <taxon>Metakinetoplastina</taxon>
        <taxon>Trypanosomatida</taxon>
        <taxon>Trypanosomatidae</taxon>
        <taxon>Trypanosoma</taxon>
        <taxon>Duttonella</taxon>
    </lineage>
</organism>
<name>G0UBY0_TRYVY</name>
<feature type="compositionally biased region" description="Low complexity" evidence="1">
    <location>
        <begin position="369"/>
        <end position="411"/>
    </location>
</feature>
<feature type="compositionally biased region" description="Low complexity" evidence="1">
    <location>
        <begin position="176"/>
        <end position="186"/>
    </location>
</feature>
<dbReference type="VEuPathDB" id="TriTrypDB:TvY486_1108120"/>
<accession>G0UBY0</accession>
<proteinExistence type="predicted"/>
<feature type="region of interest" description="Disordered" evidence="1">
    <location>
        <begin position="354"/>
        <end position="431"/>
    </location>
</feature>
<evidence type="ECO:0000313" key="2">
    <source>
        <dbReference type="EMBL" id="CCC53328.1"/>
    </source>
</evidence>
<sequence length="431" mass="46220">MASGNGRMMNGWDCLHPWRLHLAYEGTRCPYDQPVRRKRGHTGAVAAGCVSWMDALLGVPSTNATAVQSPETRGDELSPRVAAVPTDIPCPLPSEVPRDEDLAANLARCGGGPPLEPAGAQLHERCEVKGSEREEAPLDWSGATCPHTSDINTGVPTESKQCFELPVVSDGPVNQGAPSEGAAARADAGDPKALETPLLPGMGECPEVTGAETDPVPCANGAADNAGQVEKCVPLPGQWAQMNDLLADTVERLYTKLQGTAMKVVMLDDLNQQLTECFGPCRKGGHSEDRTELALYLYALREHVEQLKKLWSQHEEAQRVAAEAQRQEKKPEPTERTVRVEIVRAYETPPVPYKKAPFKPLVTEPPPQSTSGSTSSSIFSSSTSYTTSYTSSSSYSYSSSSSPTPTPSSSTLEAVSESVFSSETVYTEESL</sequence>
<protein>
    <submittedName>
        <fullName evidence="2">Uncharacterized protein</fullName>
    </submittedName>
</protein>
<gene>
    <name evidence="2" type="ORF">TVY486_1108120</name>
</gene>
<dbReference type="AlphaFoldDB" id="G0UBY0"/>